<dbReference type="Proteomes" id="UP001309876">
    <property type="component" value="Unassembled WGS sequence"/>
</dbReference>
<evidence type="ECO:0000313" key="3">
    <source>
        <dbReference type="Proteomes" id="UP001309876"/>
    </source>
</evidence>
<feature type="compositionally biased region" description="Basic and acidic residues" evidence="1">
    <location>
        <begin position="148"/>
        <end position="192"/>
    </location>
</feature>
<evidence type="ECO:0000256" key="1">
    <source>
        <dbReference type="SAM" id="MobiDB-lite"/>
    </source>
</evidence>
<evidence type="ECO:0008006" key="4">
    <source>
        <dbReference type="Google" id="ProtNLM"/>
    </source>
</evidence>
<dbReference type="PANTHER" id="PTHR41805:SF1">
    <property type="entry name" value="RRNA-PROCESSING PROTEIN FYV7"/>
    <property type="match status" value="1"/>
</dbReference>
<organism evidence="2 3">
    <name type="scientific">Lithohypha guttulata</name>
    <dbReference type="NCBI Taxonomy" id="1690604"/>
    <lineage>
        <taxon>Eukaryota</taxon>
        <taxon>Fungi</taxon>
        <taxon>Dikarya</taxon>
        <taxon>Ascomycota</taxon>
        <taxon>Pezizomycotina</taxon>
        <taxon>Eurotiomycetes</taxon>
        <taxon>Chaetothyriomycetidae</taxon>
        <taxon>Chaetothyriales</taxon>
        <taxon>Trichomeriaceae</taxon>
        <taxon>Lithohypha</taxon>
    </lineage>
</organism>
<accession>A0AAN7Y6N2</accession>
<feature type="compositionally biased region" description="Basic residues" evidence="1">
    <location>
        <begin position="49"/>
        <end position="60"/>
    </location>
</feature>
<evidence type="ECO:0000313" key="2">
    <source>
        <dbReference type="EMBL" id="KAK5086473.1"/>
    </source>
</evidence>
<comment type="caution">
    <text evidence="2">The sequence shown here is derived from an EMBL/GenBank/DDBJ whole genome shotgun (WGS) entry which is preliminary data.</text>
</comment>
<dbReference type="PANTHER" id="PTHR41805">
    <property type="entry name" value="EXPRESSED PROTEIN"/>
    <property type="match status" value="1"/>
</dbReference>
<reference evidence="2 3" key="1">
    <citation type="submission" date="2023-08" db="EMBL/GenBank/DDBJ databases">
        <title>Black Yeasts Isolated from many extreme environments.</title>
        <authorList>
            <person name="Coleine C."/>
            <person name="Stajich J.E."/>
            <person name="Selbmann L."/>
        </authorList>
    </citation>
    <scope>NUCLEOTIDE SEQUENCE [LARGE SCALE GENOMIC DNA]</scope>
    <source>
        <strain evidence="2 3">CCFEE 5910</strain>
    </source>
</reference>
<feature type="compositionally biased region" description="Basic and acidic residues" evidence="1">
    <location>
        <begin position="1"/>
        <end position="15"/>
    </location>
</feature>
<sequence>MSKRKREDTGDERSEKKQRKGFSVGPANLPDGTYRRKTQKIKEDLIQKAKVKKSYAKLRSHKDGQEEPVAKYDPYAEAEDPTRSIALVPQSAEEDEGTAIPEKTGEIHPQRQAMLDQPERPEPTHSQGRRRERKPRREKDGSNANHEAIAERKRDINKPARYKKEFAQADERKAQEEARQIARAQREKERKALIKARKPGKDGKIKLGRQSDVLLSRVQRLTGQA</sequence>
<keyword evidence="3" id="KW-1185">Reference proteome</keyword>
<dbReference type="AlphaFoldDB" id="A0AAN7Y6N2"/>
<feature type="compositionally biased region" description="Basic and acidic residues" evidence="1">
    <location>
        <begin position="61"/>
        <end position="70"/>
    </location>
</feature>
<name>A0AAN7Y6N2_9EURO</name>
<gene>
    <name evidence="2" type="ORF">LTR05_003641</name>
</gene>
<dbReference type="EMBL" id="JAVRRJ010000003">
    <property type="protein sequence ID" value="KAK5086473.1"/>
    <property type="molecule type" value="Genomic_DNA"/>
</dbReference>
<feature type="region of interest" description="Disordered" evidence="1">
    <location>
        <begin position="1"/>
        <end position="209"/>
    </location>
</feature>
<proteinExistence type="predicted"/>
<protein>
    <recommendedName>
        <fullName evidence="4">rRNA-processing protein FYV7</fullName>
    </recommendedName>
</protein>